<evidence type="ECO:0000256" key="1">
    <source>
        <dbReference type="ARBA" id="ARBA00001974"/>
    </source>
</evidence>
<dbReference type="RefSeq" id="WP_015175143.1">
    <property type="nucleotide sequence ID" value="NC_019729.1"/>
</dbReference>
<dbReference type="SUPFAM" id="SSF51905">
    <property type="entry name" value="FAD/NAD(P)-binding domain"/>
    <property type="match status" value="2"/>
</dbReference>
<dbReference type="OrthoDB" id="9781621at2"/>
<dbReference type="PRINTS" id="PR00368">
    <property type="entry name" value="FADPNR"/>
</dbReference>
<dbReference type="Pfam" id="PF07992">
    <property type="entry name" value="Pyr_redox_2"/>
    <property type="match status" value="1"/>
</dbReference>
<organism evidence="7 8">
    <name type="scientific">Phormidium nigroviride PCC 7112</name>
    <dbReference type="NCBI Taxonomy" id="179408"/>
    <lineage>
        <taxon>Bacteria</taxon>
        <taxon>Bacillati</taxon>
        <taxon>Cyanobacteriota</taxon>
        <taxon>Cyanophyceae</taxon>
        <taxon>Oscillatoriophycideae</taxon>
        <taxon>Oscillatoriales</taxon>
        <taxon>Oscillatoriaceae</taxon>
        <taxon>Phormidium</taxon>
    </lineage>
</organism>
<evidence type="ECO:0000313" key="8">
    <source>
        <dbReference type="Proteomes" id="UP000010478"/>
    </source>
</evidence>
<dbReference type="GO" id="GO:0003955">
    <property type="term" value="F:NAD(P)H dehydrogenase (quinone) activity"/>
    <property type="evidence" value="ECO:0007669"/>
    <property type="project" value="TreeGrafter"/>
</dbReference>
<name>K9VE96_9CYAN</name>
<feature type="domain" description="FAD/NAD(P)-binding" evidence="6">
    <location>
        <begin position="6"/>
        <end position="359"/>
    </location>
</feature>
<dbReference type="InterPro" id="IPR023753">
    <property type="entry name" value="FAD/NAD-binding_dom"/>
</dbReference>
<keyword evidence="4" id="KW-0274">FAD</keyword>
<keyword evidence="8" id="KW-1185">Reference proteome</keyword>
<protein>
    <submittedName>
        <fullName evidence="7">FAD-dependent pyridine nucleotide-disulfide oxidoreductase</fullName>
    </submittedName>
</protein>
<dbReference type="Proteomes" id="UP000010478">
    <property type="component" value="Chromosome"/>
</dbReference>
<dbReference type="PATRIC" id="fig|179408.3.peg.1555"/>
<dbReference type="InterPro" id="IPR051169">
    <property type="entry name" value="NADH-Q_oxidoreductase"/>
</dbReference>
<sequence>MNNPIYQTVILGGGFAGLFTALHLAHEHYPRSVILIDSSERFCFKPLLYEYFSGEMDANQVVPTFKELLEDSGIIFVQDTVQSIDLHEREVKLTSGDCYNYSNLVLALGSVTGYFGVEGAKEYAFDFRTQENAIALDRHLRDCLQRAVQIEDPEQRRRLLTVAAIGGGPSGVEMAATLGDLLPHWYEALGGNPQEVRVVLINHGNEILKGDINSHLRETAEQELQKRAVPVELIAGAEATAIRRDSVEYKRDGKSEILSASTAIWTSGTATHPLIKNLPIPDEHRDKHGRLHVTPTLQLPDFPEVFAGGDCAVDVQSSTVEGHEYKHIELHPELISYSSEPHKDTKPLPATAQVAYQQGAAIAHNLKAIALGHEPKPAQVNLRGTLLKLGLENSAANIYDVVEVTGEVGHLIRQGTYLELLPTPVHNFKVTTDWLKDEIFHEHMNSGDGVKQAVQVAQVVGGVVVGAIVAKKLLNMLSHDDRDQKSRSGI</sequence>
<comment type="similarity">
    <text evidence="2">Belongs to the NADH dehydrogenase family.</text>
</comment>
<dbReference type="PRINTS" id="PR00469">
    <property type="entry name" value="PNDRDTASEII"/>
</dbReference>
<evidence type="ECO:0000313" key="7">
    <source>
        <dbReference type="EMBL" id="AFZ05819.1"/>
    </source>
</evidence>
<dbReference type="STRING" id="179408.Osc7112_1276"/>
<gene>
    <name evidence="7" type="ORF">Osc7112_1276</name>
</gene>
<keyword evidence="3" id="KW-0285">Flavoprotein</keyword>
<evidence type="ECO:0000256" key="4">
    <source>
        <dbReference type="ARBA" id="ARBA00022827"/>
    </source>
</evidence>
<dbReference type="eggNOG" id="COG1252">
    <property type="taxonomic scope" value="Bacteria"/>
</dbReference>
<dbReference type="AlphaFoldDB" id="K9VE96"/>
<accession>K9VE96</accession>
<proteinExistence type="inferred from homology"/>
<dbReference type="HOGENOM" id="CLU_021377_7_1_3"/>
<dbReference type="PANTHER" id="PTHR42913:SF3">
    <property type="entry name" value="64 KDA MITOCHONDRIAL NADH DEHYDROGENASE (EUROFUNG)"/>
    <property type="match status" value="1"/>
</dbReference>
<dbReference type="EMBL" id="CP003614">
    <property type="protein sequence ID" value="AFZ05819.1"/>
    <property type="molecule type" value="Genomic_DNA"/>
</dbReference>
<evidence type="ECO:0000256" key="2">
    <source>
        <dbReference type="ARBA" id="ARBA00005272"/>
    </source>
</evidence>
<reference evidence="7 8" key="1">
    <citation type="submission" date="2012-05" db="EMBL/GenBank/DDBJ databases">
        <title>Finished chromosome of genome of Oscillatoria sp. PCC 7112.</title>
        <authorList>
            <consortium name="US DOE Joint Genome Institute"/>
            <person name="Gugger M."/>
            <person name="Coursin T."/>
            <person name="Rippka R."/>
            <person name="Tandeau De Marsac N."/>
            <person name="Huntemann M."/>
            <person name="Wei C.-L."/>
            <person name="Han J."/>
            <person name="Detter J.C."/>
            <person name="Han C."/>
            <person name="Tapia R."/>
            <person name="Davenport K."/>
            <person name="Daligault H."/>
            <person name="Erkkila T."/>
            <person name="Gu W."/>
            <person name="Munk A.C.C."/>
            <person name="Teshima H."/>
            <person name="Xu Y."/>
            <person name="Chain P."/>
            <person name="Chen A."/>
            <person name="Krypides N."/>
            <person name="Mavromatis K."/>
            <person name="Markowitz V."/>
            <person name="Szeto E."/>
            <person name="Ivanova N."/>
            <person name="Mikhailova N."/>
            <person name="Ovchinnikova G."/>
            <person name="Pagani I."/>
            <person name="Pati A."/>
            <person name="Goodwin L."/>
            <person name="Peters L."/>
            <person name="Pitluck S."/>
            <person name="Woyke T."/>
            <person name="Kerfeld C."/>
        </authorList>
    </citation>
    <scope>NUCLEOTIDE SEQUENCE [LARGE SCALE GENOMIC DNA]</scope>
    <source>
        <strain evidence="7 8">PCC 7112</strain>
    </source>
</reference>
<comment type="cofactor">
    <cofactor evidence="1">
        <name>FAD</name>
        <dbReference type="ChEBI" id="CHEBI:57692"/>
    </cofactor>
</comment>
<dbReference type="InterPro" id="IPR036188">
    <property type="entry name" value="FAD/NAD-bd_sf"/>
</dbReference>
<dbReference type="Gene3D" id="3.50.50.100">
    <property type="match status" value="1"/>
</dbReference>
<dbReference type="GO" id="GO:0019646">
    <property type="term" value="P:aerobic electron transport chain"/>
    <property type="evidence" value="ECO:0007669"/>
    <property type="project" value="TreeGrafter"/>
</dbReference>
<evidence type="ECO:0000256" key="5">
    <source>
        <dbReference type="ARBA" id="ARBA00023002"/>
    </source>
</evidence>
<evidence type="ECO:0000259" key="6">
    <source>
        <dbReference type="Pfam" id="PF07992"/>
    </source>
</evidence>
<evidence type="ECO:0000256" key="3">
    <source>
        <dbReference type="ARBA" id="ARBA00022630"/>
    </source>
</evidence>
<keyword evidence="5" id="KW-0560">Oxidoreductase</keyword>
<dbReference type="KEGG" id="oni:Osc7112_1276"/>
<dbReference type="PANTHER" id="PTHR42913">
    <property type="entry name" value="APOPTOSIS-INDUCING FACTOR 1"/>
    <property type="match status" value="1"/>
</dbReference>